<dbReference type="PRINTS" id="PR01273">
    <property type="entry name" value="INVTBRTCOLOR"/>
</dbReference>
<keyword evidence="2" id="KW-0812">Transmembrane</keyword>
<dbReference type="Pfam" id="PF00061">
    <property type="entry name" value="Lipocalin"/>
    <property type="match status" value="1"/>
</dbReference>
<protein>
    <recommendedName>
        <fullName evidence="3">Lipocalin/cytosolic fatty-acid binding domain-containing protein</fullName>
    </recommendedName>
</protein>
<reference evidence="4" key="1">
    <citation type="submission" date="2020-05" db="UniProtKB">
        <authorList>
            <consortium name="EnsemblMetazoa"/>
        </authorList>
    </citation>
    <scope>IDENTIFICATION</scope>
    <source>
        <strain evidence="4">MAF</strain>
    </source>
</reference>
<dbReference type="VEuPathDB" id="VectorBase:AMEM003728"/>
<dbReference type="AlphaFoldDB" id="A0A182UU79"/>
<evidence type="ECO:0000259" key="3">
    <source>
        <dbReference type="Pfam" id="PF00061"/>
    </source>
</evidence>
<evidence type="ECO:0000256" key="2">
    <source>
        <dbReference type="SAM" id="Phobius"/>
    </source>
</evidence>
<dbReference type="Proteomes" id="UP000075903">
    <property type="component" value="Unassembled WGS sequence"/>
</dbReference>
<feature type="domain" description="Lipocalin/cytosolic fatty-acid binding" evidence="3">
    <location>
        <begin position="124"/>
        <end position="257"/>
    </location>
</feature>
<dbReference type="InterPro" id="IPR000566">
    <property type="entry name" value="Lipocln_cytosolic_FA-bd_dom"/>
</dbReference>
<dbReference type="GO" id="GO:0005737">
    <property type="term" value="C:cytoplasm"/>
    <property type="evidence" value="ECO:0007669"/>
    <property type="project" value="TreeGrafter"/>
</dbReference>
<keyword evidence="2" id="KW-0472">Membrane</keyword>
<dbReference type="FunFam" id="2.40.128.20:FF:000038">
    <property type="entry name" value="AGAP002594-PA"/>
    <property type="match status" value="1"/>
</dbReference>
<organism evidence="4 5">
    <name type="scientific">Anopheles merus</name>
    <name type="common">Mosquito</name>
    <dbReference type="NCBI Taxonomy" id="30066"/>
    <lineage>
        <taxon>Eukaryota</taxon>
        <taxon>Metazoa</taxon>
        <taxon>Ecdysozoa</taxon>
        <taxon>Arthropoda</taxon>
        <taxon>Hexapoda</taxon>
        <taxon>Insecta</taxon>
        <taxon>Pterygota</taxon>
        <taxon>Neoptera</taxon>
        <taxon>Endopterygota</taxon>
        <taxon>Diptera</taxon>
        <taxon>Nematocera</taxon>
        <taxon>Culicoidea</taxon>
        <taxon>Culicidae</taxon>
        <taxon>Anophelinae</taxon>
        <taxon>Anopheles</taxon>
    </lineage>
</organism>
<proteinExistence type="predicted"/>
<dbReference type="InterPro" id="IPR003057">
    <property type="entry name" value="Invtbrt_color"/>
</dbReference>
<dbReference type="SUPFAM" id="SSF50814">
    <property type="entry name" value="Lipocalins"/>
    <property type="match status" value="1"/>
</dbReference>
<dbReference type="GO" id="GO:0000302">
    <property type="term" value="P:response to reactive oxygen species"/>
    <property type="evidence" value="ECO:0007669"/>
    <property type="project" value="TreeGrafter"/>
</dbReference>
<sequence length="312" mass="35217">MQRFVIFPLDQCRVVGSVQSGSNQFVVFSGAQCNSACSGLHFSRIYHFLSQTAPVTFTRTEKGRLIAKLAQSEQRAASMKTFPCWMIAMAYLWCAVDGSQGGLLTLSCMTFEEDYNFKEDKFDGTWYEVRRLSDPSATQHEDCVVMNYKLGEQGSFEIRESYQVGDESEPIYRSGRAEPKVFQDARIPKFFERFNTTDPADPDISIDIVATDYSSYAVVYSCTSINSTHHLESAWVLSRQQALAKNVVELVNLFLESRFTRPDHKWRATVHTADYCKPTSIEELPMYAGAGTRTALSVLVVLLGMLLVVLLY</sequence>
<dbReference type="InterPro" id="IPR012674">
    <property type="entry name" value="Calycin"/>
</dbReference>
<keyword evidence="1" id="KW-1015">Disulfide bond</keyword>
<accession>A0A182UU79</accession>
<evidence type="ECO:0000256" key="1">
    <source>
        <dbReference type="ARBA" id="ARBA00023157"/>
    </source>
</evidence>
<feature type="transmembrane region" description="Helical" evidence="2">
    <location>
        <begin position="286"/>
        <end position="311"/>
    </location>
</feature>
<dbReference type="EnsemblMetazoa" id="AMEM003728-RA">
    <property type="protein sequence ID" value="AMEM003728-PA"/>
    <property type="gene ID" value="AMEM003728"/>
</dbReference>
<dbReference type="GO" id="GO:0006629">
    <property type="term" value="P:lipid metabolic process"/>
    <property type="evidence" value="ECO:0007669"/>
    <property type="project" value="TreeGrafter"/>
</dbReference>
<dbReference type="STRING" id="30066.A0A182UU79"/>
<evidence type="ECO:0000313" key="4">
    <source>
        <dbReference type="EnsemblMetazoa" id="AMEM003728-PA"/>
    </source>
</evidence>
<keyword evidence="2" id="KW-1133">Transmembrane helix</keyword>
<keyword evidence="5" id="KW-1185">Reference proteome</keyword>
<dbReference type="PANTHER" id="PTHR10612:SF62">
    <property type="entry name" value="LIPOCALIN_CYTOSOLIC FATTY-ACID BINDING DOMAIN-CONTAINING PROTEIN"/>
    <property type="match status" value="1"/>
</dbReference>
<dbReference type="Gene3D" id="2.40.128.20">
    <property type="match status" value="1"/>
</dbReference>
<dbReference type="PANTHER" id="PTHR10612">
    <property type="entry name" value="APOLIPOPROTEIN D"/>
    <property type="match status" value="1"/>
</dbReference>
<name>A0A182UU79_ANOME</name>
<dbReference type="GO" id="GO:0031409">
    <property type="term" value="F:pigment binding"/>
    <property type="evidence" value="ECO:0007669"/>
    <property type="project" value="InterPro"/>
</dbReference>
<evidence type="ECO:0000313" key="5">
    <source>
        <dbReference type="Proteomes" id="UP000075903"/>
    </source>
</evidence>
<dbReference type="VEuPathDB" id="VectorBase:AMEM21_014667"/>